<reference evidence="2" key="1">
    <citation type="submission" date="2006-10" db="EMBL/GenBank/DDBJ databases">
        <title>Complete sequence of Solibacter usitatus Ellin6076.</title>
        <authorList>
            <consortium name="US DOE Joint Genome Institute"/>
            <person name="Copeland A."/>
            <person name="Lucas S."/>
            <person name="Lapidus A."/>
            <person name="Barry K."/>
            <person name="Detter J.C."/>
            <person name="Glavina del Rio T."/>
            <person name="Hammon N."/>
            <person name="Israni S."/>
            <person name="Dalin E."/>
            <person name="Tice H."/>
            <person name="Pitluck S."/>
            <person name="Thompson L.S."/>
            <person name="Brettin T."/>
            <person name="Bruce D."/>
            <person name="Han C."/>
            <person name="Tapia R."/>
            <person name="Gilna P."/>
            <person name="Schmutz J."/>
            <person name="Larimer F."/>
            <person name="Land M."/>
            <person name="Hauser L."/>
            <person name="Kyrpides N."/>
            <person name="Mikhailova N."/>
            <person name="Janssen P.H."/>
            <person name="Kuske C.R."/>
            <person name="Richardson P."/>
        </authorList>
    </citation>
    <scope>NUCLEOTIDE SEQUENCE</scope>
    <source>
        <strain evidence="2">Ellin6076</strain>
    </source>
</reference>
<dbReference type="PANTHER" id="PTHR36057">
    <property type="match status" value="1"/>
</dbReference>
<proteinExistence type="predicted"/>
<dbReference type="STRING" id="234267.Acid_0317"/>
<feature type="signal peptide" evidence="1">
    <location>
        <begin position="1"/>
        <end position="24"/>
    </location>
</feature>
<protein>
    <recommendedName>
        <fullName evidence="3">DUF1223 domain-containing protein</fullName>
    </recommendedName>
</protein>
<accession>Q02C87</accession>
<keyword evidence="1" id="KW-0732">Signal</keyword>
<dbReference type="Pfam" id="PF06764">
    <property type="entry name" value="DUF1223"/>
    <property type="match status" value="1"/>
</dbReference>
<dbReference type="HOGENOM" id="CLU_065609_0_0_0"/>
<dbReference type="AlphaFoldDB" id="Q02C87"/>
<evidence type="ECO:0000313" key="2">
    <source>
        <dbReference type="EMBL" id="ABJ81329.1"/>
    </source>
</evidence>
<gene>
    <name evidence="2" type="ordered locus">Acid_0317</name>
</gene>
<evidence type="ECO:0008006" key="3">
    <source>
        <dbReference type="Google" id="ProtNLM"/>
    </source>
</evidence>
<dbReference type="InParanoid" id="Q02C87"/>
<dbReference type="SUPFAM" id="SSF52833">
    <property type="entry name" value="Thioredoxin-like"/>
    <property type="match status" value="1"/>
</dbReference>
<sequence length="239" mass="25209" precursor="true">MKMRILIAAALGGMLAAAAEPVRAPVLVELFTSEGCSSCPPADRLLETLDSQVVVLSEHVDYWDRLGWRDPYSSHASTLRQESYARAFGTQGPYTPQMVIDGAVEFVGNDSRRAADEIARARGREKVAIRLARTGAGVRIEIDAGMKSGDVILALADDSATSEVAAGENKGRRLHHVAIVRTLRKIGTLKRGVAFSQTFAAPADAGRAIVFVQDGTAGKVFGAAMIGSASGTANPSNGQ</sequence>
<dbReference type="PANTHER" id="PTHR36057:SF1">
    <property type="entry name" value="LIPOPROTEIN LIPID ATTACHMENT SITE-LIKE PROTEIN, PUTATIVE (DUF1223)-RELATED"/>
    <property type="match status" value="1"/>
</dbReference>
<evidence type="ECO:0000256" key="1">
    <source>
        <dbReference type="SAM" id="SignalP"/>
    </source>
</evidence>
<dbReference type="OrthoDB" id="9808254at2"/>
<organism evidence="2">
    <name type="scientific">Solibacter usitatus (strain Ellin6076)</name>
    <dbReference type="NCBI Taxonomy" id="234267"/>
    <lineage>
        <taxon>Bacteria</taxon>
        <taxon>Pseudomonadati</taxon>
        <taxon>Acidobacteriota</taxon>
        <taxon>Terriglobia</taxon>
        <taxon>Bryobacterales</taxon>
        <taxon>Solibacteraceae</taxon>
        <taxon>Candidatus Solibacter</taxon>
    </lineage>
</organism>
<name>Q02C87_SOLUE</name>
<dbReference type="EMBL" id="CP000473">
    <property type="protein sequence ID" value="ABJ81329.1"/>
    <property type="molecule type" value="Genomic_DNA"/>
</dbReference>
<dbReference type="InterPro" id="IPR010634">
    <property type="entry name" value="DUF1223"/>
</dbReference>
<dbReference type="eggNOG" id="COG5429">
    <property type="taxonomic scope" value="Bacteria"/>
</dbReference>
<dbReference type="InterPro" id="IPR036249">
    <property type="entry name" value="Thioredoxin-like_sf"/>
</dbReference>
<feature type="chain" id="PRO_5004164011" description="DUF1223 domain-containing protein" evidence="1">
    <location>
        <begin position="25"/>
        <end position="239"/>
    </location>
</feature>
<dbReference type="KEGG" id="sus:Acid_0317"/>